<sequence length="88" mass="9273">MNELRPGTGPDGFPRQAENRDGKMELGRSSWTVELVLSGMALILPALAFLAVALVFYPPAARAMAPVALGLTSVGIGLVLIGMVVRPR</sequence>
<evidence type="ECO:0000313" key="4">
    <source>
        <dbReference type="Proteomes" id="UP000564885"/>
    </source>
</evidence>
<keyword evidence="2" id="KW-0472">Membrane</keyword>
<gene>
    <name evidence="3" type="ORF">HJG44_18790</name>
</gene>
<dbReference type="AlphaFoldDB" id="A0A849IAI4"/>
<comment type="caution">
    <text evidence="3">The sequence shown here is derived from an EMBL/GenBank/DDBJ whole genome shotgun (WGS) entry which is preliminary data.</text>
</comment>
<keyword evidence="4" id="KW-1185">Reference proteome</keyword>
<name>A0A849IAI4_9HYPH</name>
<dbReference type="RefSeq" id="WP_171219842.1">
    <property type="nucleotide sequence ID" value="NZ_JABEPP010000005.1"/>
</dbReference>
<organism evidence="3 4">
    <name type="scientific">Enterovirga aerilata</name>
    <dbReference type="NCBI Taxonomy" id="2730920"/>
    <lineage>
        <taxon>Bacteria</taxon>
        <taxon>Pseudomonadati</taxon>
        <taxon>Pseudomonadota</taxon>
        <taxon>Alphaproteobacteria</taxon>
        <taxon>Hyphomicrobiales</taxon>
        <taxon>Methylobacteriaceae</taxon>
        <taxon>Enterovirga</taxon>
    </lineage>
</organism>
<proteinExistence type="predicted"/>
<keyword evidence="2" id="KW-1133">Transmembrane helix</keyword>
<protein>
    <submittedName>
        <fullName evidence="3">Uncharacterized protein</fullName>
    </submittedName>
</protein>
<dbReference type="Proteomes" id="UP000564885">
    <property type="component" value="Unassembled WGS sequence"/>
</dbReference>
<dbReference type="EMBL" id="JABEPP010000005">
    <property type="protein sequence ID" value="NNM74408.1"/>
    <property type="molecule type" value="Genomic_DNA"/>
</dbReference>
<reference evidence="3 4" key="1">
    <citation type="submission" date="2020-04" db="EMBL/GenBank/DDBJ databases">
        <title>Enterovirga sp. isolate from soil.</title>
        <authorList>
            <person name="Chea S."/>
            <person name="Kim D.-U."/>
        </authorList>
    </citation>
    <scope>NUCLEOTIDE SEQUENCE [LARGE SCALE GENOMIC DNA]</scope>
    <source>
        <strain evidence="3 4">DB1703</strain>
    </source>
</reference>
<evidence type="ECO:0000256" key="2">
    <source>
        <dbReference type="SAM" id="Phobius"/>
    </source>
</evidence>
<feature type="region of interest" description="Disordered" evidence="1">
    <location>
        <begin position="1"/>
        <end position="23"/>
    </location>
</feature>
<accession>A0A849IAI4</accession>
<keyword evidence="2" id="KW-0812">Transmembrane</keyword>
<evidence type="ECO:0000256" key="1">
    <source>
        <dbReference type="SAM" id="MobiDB-lite"/>
    </source>
</evidence>
<evidence type="ECO:0000313" key="3">
    <source>
        <dbReference type="EMBL" id="NNM74408.1"/>
    </source>
</evidence>
<feature type="transmembrane region" description="Helical" evidence="2">
    <location>
        <begin position="33"/>
        <end position="57"/>
    </location>
</feature>
<feature type="transmembrane region" description="Helical" evidence="2">
    <location>
        <begin position="63"/>
        <end position="85"/>
    </location>
</feature>